<name>A0A5M3MKK6_CONPW</name>
<evidence type="ECO:0000313" key="3">
    <source>
        <dbReference type="Proteomes" id="UP000053558"/>
    </source>
</evidence>
<keyword evidence="3" id="KW-1185">Reference proteome</keyword>
<reference evidence="3" key="1">
    <citation type="journal article" date="2012" name="Science">
        <title>The Paleozoic origin of enzymatic lignin decomposition reconstructed from 31 fungal genomes.</title>
        <authorList>
            <person name="Floudas D."/>
            <person name="Binder M."/>
            <person name="Riley R."/>
            <person name="Barry K."/>
            <person name="Blanchette R.A."/>
            <person name="Henrissat B."/>
            <person name="Martinez A.T."/>
            <person name="Otillar R."/>
            <person name="Spatafora J.W."/>
            <person name="Yadav J.S."/>
            <person name="Aerts A."/>
            <person name="Benoit I."/>
            <person name="Boyd A."/>
            <person name="Carlson A."/>
            <person name="Copeland A."/>
            <person name="Coutinho P.M."/>
            <person name="de Vries R.P."/>
            <person name="Ferreira P."/>
            <person name="Findley K."/>
            <person name="Foster B."/>
            <person name="Gaskell J."/>
            <person name="Glotzer D."/>
            <person name="Gorecki P."/>
            <person name="Heitman J."/>
            <person name="Hesse C."/>
            <person name="Hori C."/>
            <person name="Igarashi K."/>
            <person name="Jurgens J.A."/>
            <person name="Kallen N."/>
            <person name="Kersten P."/>
            <person name="Kohler A."/>
            <person name="Kuees U."/>
            <person name="Kumar T.K.A."/>
            <person name="Kuo A."/>
            <person name="LaButti K."/>
            <person name="Larrondo L.F."/>
            <person name="Lindquist E."/>
            <person name="Ling A."/>
            <person name="Lombard V."/>
            <person name="Lucas S."/>
            <person name="Lundell T."/>
            <person name="Martin R."/>
            <person name="McLaughlin D.J."/>
            <person name="Morgenstern I."/>
            <person name="Morin E."/>
            <person name="Murat C."/>
            <person name="Nagy L.G."/>
            <person name="Nolan M."/>
            <person name="Ohm R.A."/>
            <person name="Patyshakuliyeva A."/>
            <person name="Rokas A."/>
            <person name="Ruiz-Duenas F.J."/>
            <person name="Sabat G."/>
            <person name="Salamov A."/>
            <person name="Samejima M."/>
            <person name="Schmutz J."/>
            <person name="Slot J.C."/>
            <person name="St John F."/>
            <person name="Stenlid J."/>
            <person name="Sun H."/>
            <person name="Sun S."/>
            <person name="Syed K."/>
            <person name="Tsang A."/>
            <person name="Wiebenga A."/>
            <person name="Young D."/>
            <person name="Pisabarro A."/>
            <person name="Eastwood D.C."/>
            <person name="Martin F."/>
            <person name="Cullen D."/>
            <person name="Grigoriev I.V."/>
            <person name="Hibbett D.S."/>
        </authorList>
    </citation>
    <scope>NUCLEOTIDE SEQUENCE [LARGE SCALE GENOMIC DNA]</scope>
    <source>
        <strain evidence="3">RWD-64-598 SS2</strain>
    </source>
</reference>
<comment type="caution">
    <text evidence="2">The sequence shown here is derived from an EMBL/GenBank/DDBJ whole genome shotgun (WGS) entry which is preliminary data.</text>
</comment>
<evidence type="ECO:0000313" key="2">
    <source>
        <dbReference type="EMBL" id="EIW79500.1"/>
    </source>
</evidence>
<protein>
    <submittedName>
        <fullName evidence="2">Uncharacterized protein</fullName>
    </submittedName>
</protein>
<evidence type="ECO:0000256" key="1">
    <source>
        <dbReference type="SAM" id="MobiDB-lite"/>
    </source>
</evidence>
<proteinExistence type="predicted"/>
<dbReference type="EMBL" id="JH711580">
    <property type="protein sequence ID" value="EIW79500.1"/>
    <property type="molecule type" value="Genomic_DNA"/>
</dbReference>
<feature type="region of interest" description="Disordered" evidence="1">
    <location>
        <begin position="215"/>
        <end position="248"/>
    </location>
</feature>
<dbReference type="GeneID" id="19201984"/>
<dbReference type="AlphaFoldDB" id="A0A5M3MKK6"/>
<accession>A0A5M3MKK6</accession>
<organism evidence="2 3">
    <name type="scientific">Coniophora puteana (strain RWD-64-598)</name>
    <name type="common">Brown rot fungus</name>
    <dbReference type="NCBI Taxonomy" id="741705"/>
    <lineage>
        <taxon>Eukaryota</taxon>
        <taxon>Fungi</taxon>
        <taxon>Dikarya</taxon>
        <taxon>Basidiomycota</taxon>
        <taxon>Agaricomycotina</taxon>
        <taxon>Agaricomycetes</taxon>
        <taxon>Agaricomycetidae</taxon>
        <taxon>Boletales</taxon>
        <taxon>Coniophorineae</taxon>
        <taxon>Coniophoraceae</taxon>
        <taxon>Coniophora</taxon>
    </lineage>
</organism>
<dbReference type="KEGG" id="cput:CONPUDRAFT_144769"/>
<gene>
    <name evidence="2" type="ORF">CONPUDRAFT_144769</name>
</gene>
<sequence>MIQVETSPGMKKGVGGEKLQLNGVALSANIGAHTLSIVGQGKEQTLAPIFRISYSWRKQEITIHSVTSKRPIAGHPSNTSSSIVNVIGSVRSQRISINLREYQRYNVLVCCTIAFINHLSSHDCFVCPSSSRTSLQAPSAAMGGRDESDSCIRIRTGAHRSDSAVRYACVSGEKAPKHSGLPDVWYFFPETPFSKSCGSWAPLYYMRECGEGEREVSSQSNVRRPTASAALNPRAGLGEETIVGTPST</sequence>
<dbReference type="Proteomes" id="UP000053558">
    <property type="component" value="Unassembled WGS sequence"/>
</dbReference>
<dbReference type="RefSeq" id="XP_007769897.1">
    <property type="nucleotide sequence ID" value="XM_007771707.1"/>
</dbReference>